<dbReference type="EMBL" id="JBEWLZ010000004">
    <property type="protein sequence ID" value="MET1489823.1"/>
    <property type="molecule type" value="Genomic_DNA"/>
</dbReference>
<dbReference type="Proteomes" id="UP001548590">
    <property type="component" value="Unassembled WGS sequence"/>
</dbReference>
<dbReference type="RefSeq" id="WP_345923078.1">
    <property type="nucleotide sequence ID" value="NZ_JBDIVF010000001.1"/>
</dbReference>
<reference evidence="1 2" key="1">
    <citation type="submission" date="2024-07" db="EMBL/GenBank/DDBJ databases">
        <title>Uliginosibacterium paludis KCTC:42655.</title>
        <authorList>
            <person name="Kim M.K."/>
        </authorList>
    </citation>
    <scope>NUCLEOTIDE SEQUENCE [LARGE SCALE GENOMIC DNA]</scope>
    <source>
        <strain evidence="1 2">KCTC 42655</strain>
    </source>
</reference>
<gene>
    <name evidence="1" type="ORF">ABVT11_08285</name>
</gene>
<accession>A0ABV2CPI1</accession>
<sequence>MSPDSLPSIPSIRLRAQSLAMLDAILCPEWPYRYYSFDSQWGPGEEMASMRNGSGDDWFLLLDPAGATLKGFAHELAHDPELARSIPLQLPAAFSSFLAEPAFSMENASFCFWRGTHDAVWHKLESTIAEDGSDEMLALLANGPAAYKAWAEDYYERPVPLDAVTAVFAHQPLTGTLILALNPEADVTQVHAETEGIAYPSAL</sequence>
<keyword evidence="2" id="KW-1185">Reference proteome</keyword>
<name>A0ABV2CPI1_9RHOO</name>
<comment type="caution">
    <text evidence="1">The sequence shown here is derived from an EMBL/GenBank/DDBJ whole genome shotgun (WGS) entry which is preliminary data.</text>
</comment>
<evidence type="ECO:0008006" key="3">
    <source>
        <dbReference type="Google" id="ProtNLM"/>
    </source>
</evidence>
<organism evidence="1 2">
    <name type="scientific">Uliginosibacterium paludis</name>
    <dbReference type="NCBI Taxonomy" id="1615952"/>
    <lineage>
        <taxon>Bacteria</taxon>
        <taxon>Pseudomonadati</taxon>
        <taxon>Pseudomonadota</taxon>
        <taxon>Betaproteobacteria</taxon>
        <taxon>Rhodocyclales</taxon>
        <taxon>Zoogloeaceae</taxon>
        <taxon>Uliginosibacterium</taxon>
    </lineage>
</organism>
<protein>
    <recommendedName>
        <fullName evidence="3">SMI1/KNR4 family protein</fullName>
    </recommendedName>
</protein>
<proteinExistence type="predicted"/>
<evidence type="ECO:0000313" key="2">
    <source>
        <dbReference type="Proteomes" id="UP001548590"/>
    </source>
</evidence>
<evidence type="ECO:0000313" key="1">
    <source>
        <dbReference type="EMBL" id="MET1489823.1"/>
    </source>
</evidence>